<dbReference type="GO" id="GO:0006364">
    <property type="term" value="P:rRNA processing"/>
    <property type="evidence" value="ECO:0007669"/>
    <property type="project" value="UniProtKB-UniRule"/>
</dbReference>
<dbReference type="PROSITE" id="PS01306">
    <property type="entry name" value="UPF0054"/>
    <property type="match status" value="1"/>
</dbReference>
<feature type="binding site" evidence="7">
    <location>
        <position position="128"/>
    </location>
    <ligand>
        <name>Zn(2+)</name>
        <dbReference type="ChEBI" id="CHEBI:29105"/>
        <note>catalytic</note>
    </ligand>
</feature>
<accession>M2U438</accession>
<evidence type="ECO:0000256" key="2">
    <source>
        <dbReference type="ARBA" id="ARBA00022722"/>
    </source>
</evidence>
<comment type="similarity">
    <text evidence="1 7">Belongs to the endoribonuclease YbeY family.</text>
</comment>
<protein>
    <recommendedName>
        <fullName evidence="7">Endoribonuclease YbeY</fullName>
        <ecNumber evidence="7">3.1.-.-</ecNumber>
    </recommendedName>
</protein>
<dbReference type="NCBIfam" id="TIGR00043">
    <property type="entry name" value="rRNA maturation RNase YbeY"/>
    <property type="match status" value="1"/>
</dbReference>
<dbReference type="RefSeq" id="WP_008602096.1">
    <property type="nucleotide sequence ID" value="NZ_AMRV01000005.1"/>
</dbReference>
<reference evidence="8 9" key="1">
    <citation type="journal article" date="2013" name="Genome Announc.">
        <title>Draft Genome Sequence of Strain JLT2015T, Belonging to the Family Sphingomonadaceae of the Alphaproteobacteria.</title>
        <authorList>
            <person name="Tang K."/>
            <person name="Liu K."/>
            <person name="Li S."/>
            <person name="Jiao N."/>
        </authorList>
    </citation>
    <scope>NUCLEOTIDE SEQUENCE [LARGE SCALE GENOMIC DNA]</scope>
    <source>
        <strain evidence="8 9">JLT2015</strain>
    </source>
</reference>
<dbReference type="InterPro" id="IPR002036">
    <property type="entry name" value="YbeY"/>
</dbReference>
<evidence type="ECO:0000256" key="1">
    <source>
        <dbReference type="ARBA" id="ARBA00010875"/>
    </source>
</evidence>
<dbReference type="GO" id="GO:0005737">
    <property type="term" value="C:cytoplasm"/>
    <property type="evidence" value="ECO:0007669"/>
    <property type="project" value="UniProtKB-SubCell"/>
</dbReference>
<dbReference type="Proteomes" id="UP000011717">
    <property type="component" value="Unassembled WGS sequence"/>
</dbReference>
<evidence type="ECO:0000256" key="6">
    <source>
        <dbReference type="ARBA" id="ARBA00022833"/>
    </source>
</evidence>
<keyword evidence="7" id="KW-0690">Ribosome biogenesis</keyword>
<comment type="subcellular location">
    <subcellularLocation>
        <location evidence="7">Cytoplasm</location>
    </subcellularLocation>
</comment>
<feature type="binding site" evidence="7">
    <location>
        <position position="132"/>
    </location>
    <ligand>
        <name>Zn(2+)</name>
        <dbReference type="ChEBI" id="CHEBI:29105"/>
        <note>catalytic</note>
    </ligand>
</feature>
<proteinExistence type="inferred from homology"/>
<dbReference type="SUPFAM" id="SSF55486">
    <property type="entry name" value="Metalloproteases ('zincins'), catalytic domain"/>
    <property type="match status" value="1"/>
</dbReference>
<keyword evidence="7" id="KW-0698">rRNA processing</keyword>
<dbReference type="PANTHER" id="PTHR46986">
    <property type="entry name" value="ENDORIBONUCLEASE YBEY, CHLOROPLASTIC"/>
    <property type="match status" value="1"/>
</dbReference>
<keyword evidence="6 7" id="KW-0862">Zinc</keyword>
<sequence length="176" mass="19468">MLNVETSIEGDSWPDIDWRALAETAARAALLASPYPHLVEGAQCCEISVKLSGDEEVHALNRQYRGKDKPTNVLSFPAVQRDLLPAMTNSDDGEVLLGDLILSFDTCAREAQEKAVPLRDHATHLIVHGVLHLVGYDHEEDAEAIEMERLETAILSGLGIDDPYQRHDDDDRDAND</sequence>
<dbReference type="HAMAP" id="MF_00009">
    <property type="entry name" value="Endoribonucl_YbeY"/>
    <property type="match status" value="1"/>
</dbReference>
<keyword evidence="4 7" id="KW-0255">Endonuclease</keyword>
<dbReference type="EC" id="3.1.-.-" evidence="7"/>
<dbReference type="Gene3D" id="3.40.390.30">
    <property type="entry name" value="Metalloproteases ('zincins'), catalytic domain"/>
    <property type="match status" value="1"/>
</dbReference>
<dbReference type="PATRIC" id="fig|1234595.3.peg.1835"/>
<comment type="cofactor">
    <cofactor evidence="7">
        <name>Zn(2+)</name>
        <dbReference type="ChEBI" id="CHEBI:29105"/>
    </cofactor>
    <text evidence="7">Binds 1 zinc ion.</text>
</comment>
<dbReference type="GO" id="GO:0008270">
    <property type="term" value="F:zinc ion binding"/>
    <property type="evidence" value="ECO:0007669"/>
    <property type="project" value="UniProtKB-UniRule"/>
</dbReference>
<keyword evidence="9" id="KW-1185">Reference proteome</keyword>
<dbReference type="InterPro" id="IPR020549">
    <property type="entry name" value="YbeY_CS"/>
</dbReference>
<dbReference type="Pfam" id="PF02130">
    <property type="entry name" value="YbeY"/>
    <property type="match status" value="1"/>
</dbReference>
<dbReference type="GO" id="GO:0004521">
    <property type="term" value="F:RNA endonuclease activity"/>
    <property type="evidence" value="ECO:0007669"/>
    <property type="project" value="UniProtKB-UniRule"/>
</dbReference>
<evidence type="ECO:0000256" key="5">
    <source>
        <dbReference type="ARBA" id="ARBA00022801"/>
    </source>
</evidence>
<keyword evidence="3 7" id="KW-0479">Metal-binding</keyword>
<dbReference type="InterPro" id="IPR023091">
    <property type="entry name" value="MetalPrtase_cat_dom_sf_prd"/>
</dbReference>
<evidence type="ECO:0000256" key="4">
    <source>
        <dbReference type="ARBA" id="ARBA00022759"/>
    </source>
</evidence>
<evidence type="ECO:0000313" key="9">
    <source>
        <dbReference type="Proteomes" id="UP000011717"/>
    </source>
</evidence>
<keyword evidence="2 7" id="KW-0540">Nuclease</keyword>
<dbReference type="GO" id="GO:0004222">
    <property type="term" value="F:metalloendopeptidase activity"/>
    <property type="evidence" value="ECO:0007669"/>
    <property type="project" value="InterPro"/>
</dbReference>
<comment type="function">
    <text evidence="7">Single strand-specific metallo-endoribonuclease involved in late-stage 70S ribosome quality control and in maturation of the 3' terminus of the 16S rRNA.</text>
</comment>
<evidence type="ECO:0000256" key="7">
    <source>
        <dbReference type="HAMAP-Rule" id="MF_00009"/>
    </source>
</evidence>
<comment type="caution">
    <text evidence="8">The sequence shown here is derived from an EMBL/GenBank/DDBJ whole genome shotgun (WGS) entry which is preliminary data.</text>
</comment>
<evidence type="ECO:0000313" key="8">
    <source>
        <dbReference type="EMBL" id="EMD82792.1"/>
    </source>
</evidence>
<keyword evidence="5 7" id="KW-0378">Hydrolase</keyword>
<dbReference type="AlphaFoldDB" id="M2U438"/>
<organism evidence="8 9">
    <name type="scientific">Pacificimonas flava</name>
    <dbReference type="NCBI Taxonomy" id="1234595"/>
    <lineage>
        <taxon>Bacteria</taxon>
        <taxon>Pseudomonadati</taxon>
        <taxon>Pseudomonadota</taxon>
        <taxon>Alphaproteobacteria</taxon>
        <taxon>Sphingomonadales</taxon>
        <taxon>Sphingosinicellaceae</taxon>
        <taxon>Pacificimonas</taxon>
    </lineage>
</organism>
<feature type="binding site" evidence="7">
    <location>
        <position position="138"/>
    </location>
    <ligand>
        <name>Zn(2+)</name>
        <dbReference type="ChEBI" id="CHEBI:29105"/>
        <note>catalytic</note>
    </ligand>
</feature>
<name>M2U438_9SPHN</name>
<gene>
    <name evidence="7" type="primary">ybeY</name>
    <name evidence="8" type="ORF">C725_1832</name>
</gene>
<dbReference type="OrthoDB" id="9807740at2"/>
<dbReference type="EMBL" id="AMRV01000005">
    <property type="protein sequence ID" value="EMD82792.1"/>
    <property type="molecule type" value="Genomic_DNA"/>
</dbReference>
<dbReference type="PANTHER" id="PTHR46986:SF1">
    <property type="entry name" value="ENDORIBONUCLEASE YBEY, CHLOROPLASTIC"/>
    <property type="match status" value="1"/>
</dbReference>
<keyword evidence="7" id="KW-0963">Cytoplasm</keyword>
<evidence type="ECO:0000256" key="3">
    <source>
        <dbReference type="ARBA" id="ARBA00022723"/>
    </source>
</evidence>